<dbReference type="EMBL" id="CAJJDN010000039">
    <property type="protein sequence ID" value="CAD8079304.1"/>
    <property type="molecule type" value="Genomic_DNA"/>
</dbReference>
<dbReference type="OrthoDB" id="2335338at2759"/>
<accession>A0A8S1MWR4</accession>
<proteinExistence type="predicted"/>
<gene>
    <name evidence="1" type="ORF">PSON_ATCC_30995.1.T0390018</name>
</gene>
<dbReference type="Proteomes" id="UP000692954">
    <property type="component" value="Unassembled WGS sequence"/>
</dbReference>
<organism evidence="1 2">
    <name type="scientific">Paramecium sonneborni</name>
    <dbReference type="NCBI Taxonomy" id="65129"/>
    <lineage>
        <taxon>Eukaryota</taxon>
        <taxon>Sar</taxon>
        <taxon>Alveolata</taxon>
        <taxon>Ciliophora</taxon>
        <taxon>Intramacronucleata</taxon>
        <taxon>Oligohymenophorea</taxon>
        <taxon>Peniculida</taxon>
        <taxon>Parameciidae</taxon>
        <taxon>Paramecium</taxon>
    </lineage>
</organism>
<evidence type="ECO:0000313" key="1">
    <source>
        <dbReference type="EMBL" id="CAD8079304.1"/>
    </source>
</evidence>
<keyword evidence="2" id="KW-1185">Reference proteome</keyword>
<protein>
    <submittedName>
        <fullName evidence="1">Uncharacterized protein</fullName>
    </submittedName>
</protein>
<sequence length="253" mass="30319">MKQNFQFQQKQGFQFKDHPQEPALFWCKQAYCQVNRVFCLVCQKEKKHIQHFNEDVHGFHELLKFLSEKSKYPKDLISECQNQFGFTIKSFDKLTSSLSYKFCGLEDIINKLQNYQILQVLDSFVQFDEIRKHTENNIIAYLKKFQKILDDLYNLLELHLIKYQMIEEQITVNQNELQKGLHLFYDLLGISLNIRNKQIEALQIFDKLLLDEPYNIEIMYQKGNSLKKQLNVRFNNLIKQDQSKTCFIALENR</sequence>
<evidence type="ECO:0000313" key="2">
    <source>
        <dbReference type="Proteomes" id="UP000692954"/>
    </source>
</evidence>
<dbReference type="AlphaFoldDB" id="A0A8S1MWR4"/>
<name>A0A8S1MWR4_9CILI</name>
<reference evidence="1" key="1">
    <citation type="submission" date="2021-01" db="EMBL/GenBank/DDBJ databases">
        <authorList>
            <consortium name="Genoscope - CEA"/>
            <person name="William W."/>
        </authorList>
    </citation>
    <scope>NUCLEOTIDE SEQUENCE</scope>
</reference>
<comment type="caution">
    <text evidence="1">The sequence shown here is derived from an EMBL/GenBank/DDBJ whole genome shotgun (WGS) entry which is preliminary data.</text>
</comment>